<protein>
    <submittedName>
        <fullName evidence="2">Uncharacterized protein</fullName>
    </submittedName>
</protein>
<name>A0A1C3U267_9HYPH</name>
<dbReference type="AlphaFoldDB" id="A0A1C3U267"/>
<sequence length="209" mass="22329">MSTKIKMKLPKAKSTSEPTSEGRDDQIDPASTSDDGGSADIDVGTMTDKTPVTASGNTAASTSAKHPGRSKQVGTVTKTWISGGYAGTGRDRVRVDATYAATRDIRTGMTNIGSDSFKLTITDLNSNVSSTIGHYPFSNTDWTEIPVPDTGDFDVRGNVKIDVQTSGKMMRVQFHVNTASDISDIGYIFVFDVPEDAQFVDETSNEPSS</sequence>
<keyword evidence="3" id="KW-1185">Reference proteome</keyword>
<evidence type="ECO:0000313" key="2">
    <source>
        <dbReference type="EMBL" id="SCB09492.1"/>
    </source>
</evidence>
<organism evidence="2 3">
    <name type="scientific">Rhizobium multihospitium</name>
    <dbReference type="NCBI Taxonomy" id="410764"/>
    <lineage>
        <taxon>Bacteria</taxon>
        <taxon>Pseudomonadati</taxon>
        <taxon>Pseudomonadota</taxon>
        <taxon>Alphaproteobacteria</taxon>
        <taxon>Hyphomicrobiales</taxon>
        <taxon>Rhizobiaceae</taxon>
        <taxon>Rhizobium/Agrobacterium group</taxon>
        <taxon>Rhizobium</taxon>
    </lineage>
</organism>
<feature type="region of interest" description="Disordered" evidence="1">
    <location>
        <begin position="1"/>
        <end position="74"/>
    </location>
</feature>
<dbReference type="Proteomes" id="UP000199101">
    <property type="component" value="Unassembled WGS sequence"/>
</dbReference>
<dbReference type="STRING" id="410764.GA0061103_1371"/>
<dbReference type="EMBL" id="FMAG01000001">
    <property type="protein sequence ID" value="SCB09492.1"/>
    <property type="molecule type" value="Genomic_DNA"/>
</dbReference>
<evidence type="ECO:0000256" key="1">
    <source>
        <dbReference type="SAM" id="MobiDB-lite"/>
    </source>
</evidence>
<accession>A0A1C3U267</accession>
<feature type="compositionally biased region" description="Low complexity" evidence="1">
    <location>
        <begin position="53"/>
        <end position="64"/>
    </location>
</feature>
<proteinExistence type="predicted"/>
<reference evidence="3" key="1">
    <citation type="submission" date="2016-08" db="EMBL/GenBank/DDBJ databases">
        <authorList>
            <person name="Varghese N."/>
            <person name="Submissions Spin"/>
        </authorList>
    </citation>
    <scope>NUCLEOTIDE SEQUENCE [LARGE SCALE GENOMIC DNA]</scope>
    <source>
        <strain evidence="3">HAMBI 2975</strain>
    </source>
</reference>
<evidence type="ECO:0000313" key="3">
    <source>
        <dbReference type="Proteomes" id="UP000199101"/>
    </source>
</evidence>
<gene>
    <name evidence="2" type="ORF">GA0061103_1371</name>
</gene>
<feature type="compositionally biased region" description="Basic residues" evidence="1">
    <location>
        <begin position="1"/>
        <end position="11"/>
    </location>
</feature>